<evidence type="ECO:0000313" key="3">
    <source>
        <dbReference type="EMBL" id="QIB68655.1"/>
    </source>
</evidence>
<dbReference type="InterPro" id="IPR010540">
    <property type="entry name" value="CmpB_TMEM229"/>
</dbReference>
<evidence type="ECO:0000313" key="4">
    <source>
        <dbReference type="Proteomes" id="UP000466848"/>
    </source>
</evidence>
<sequence>MYEILCYFIIYSFLGWCTEVAYAAVNSGKFINRGFLNGPVCPIYGFGVLLVISCLTPLMDNKILLFLGAVLLTSTLEWLTGFTLEKVFHGKWWDYSQVPFNLNGYICLKFSIIWGLACLLIVDLIHPLTRIVVGNFPLTAGRVVLALALTILLADGISTVMTVNKLNRQLNRLNEIGEKLRIISDELGENIYESVSAIKERSEKLKDLSEALEESLGKRVDQLEQKAEALEESLGRKADQLEQRAEAFREELKKQWKQAYEEELERYFFGKRRMLKAFPDLKFTINGEHLTRLKEKIKQGR</sequence>
<evidence type="ECO:0000256" key="2">
    <source>
        <dbReference type="SAM" id="Phobius"/>
    </source>
</evidence>
<reference evidence="3 4" key="1">
    <citation type="submission" date="2020-02" db="EMBL/GenBank/DDBJ databases">
        <authorList>
            <person name="Kim Y.B."/>
            <person name="Roh S.W."/>
        </authorList>
    </citation>
    <scope>NUCLEOTIDE SEQUENCE [LARGE SCALE GENOMIC DNA]</scope>
    <source>
        <strain evidence="3 4">DSM 103574</strain>
    </source>
</reference>
<keyword evidence="2" id="KW-0812">Transmembrane</keyword>
<feature type="transmembrane region" description="Helical" evidence="2">
    <location>
        <begin position="36"/>
        <end position="56"/>
    </location>
</feature>
<dbReference type="AlphaFoldDB" id="A0A858BUA2"/>
<dbReference type="KEGG" id="abut:Ami103574_04665"/>
<keyword evidence="4" id="KW-1185">Reference proteome</keyword>
<keyword evidence="1" id="KW-0175">Coiled coil</keyword>
<feature type="transmembrane region" description="Helical" evidence="2">
    <location>
        <begin position="102"/>
        <end position="122"/>
    </location>
</feature>
<dbReference type="Pfam" id="PF06541">
    <property type="entry name" value="ABC_trans_CmpB"/>
    <property type="match status" value="1"/>
</dbReference>
<keyword evidence="2" id="KW-0472">Membrane</keyword>
<proteinExistence type="predicted"/>
<feature type="transmembrane region" description="Helical" evidence="2">
    <location>
        <begin position="63"/>
        <end position="82"/>
    </location>
</feature>
<organism evidence="3 4">
    <name type="scientific">Aminipila butyrica</name>
    <dbReference type="NCBI Taxonomy" id="433296"/>
    <lineage>
        <taxon>Bacteria</taxon>
        <taxon>Bacillati</taxon>
        <taxon>Bacillota</taxon>
        <taxon>Clostridia</taxon>
        <taxon>Peptostreptococcales</taxon>
        <taxon>Anaerovoracaceae</taxon>
        <taxon>Aminipila</taxon>
    </lineage>
</organism>
<protein>
    <submittedName>
        <fullName evidence="3">Uncharacterized protein</fullName>
    </submittedName>
</protein>
<dbReference type="Gene3D" id="1.20.120.20">
    <property type="entry name" value="Apolipoprotein"/>
    <property type="match status" value="1"/>
</dbReference>
<dbReference type="Proteomes" id="UP000466848">
    <property type="component" value="Chromosome"/>
</dbReference>
<keyword evidence="2" id="KW-1133">Transmembrane helix</keyword>
<name>A0A858BUA2_9FIRM</name>
<feature type="coiled-coil region" evidence="1">
    <location>
        <begin position="163"/>
        <end position="258"/>
    </location>
</feature>
<dbReference type="RefSeq" id="WP_163065518.1">
    <property type="nucleotide sequence ID" value="NZ_CP048649.1"/>
</dbReference>
<accession>A0A858BUA2</accession>
<dbReference type="EMBL" id="CP048649">
    <property type="protein sequence ID" value="QIB68655.1"/>
    <property type="molecule type" value="Genomic_DNA"/>
</dbReference>
<dbReference type="SUPFAM" id="SSF58113">
    <property type="entry name" value="Apolipoprotein A-I"/>
    <property type="match status" value="1"/>
</dbReference>
<evidence type="ECO:0000256" key="1">
    <source>
        <dbReference type="SAM" id="Coils"/>
    </source>
</evidence>
<feature type="transmembrane region" description="Helical" evidence="2">
    <location>
        <begin position="5"/>
        <end position="24"/>
    </location>
</feature>
<gene>
    <name evidence="3" type="ORF">Ami103574_04665</name>
</gene>